<organism evidence="3 4">
    <name type="scientific">Thauera mechernichensis</name>
    <dbReference type="NCBI Taxonomy" id="82788"/>
    <lineage>
        <taxon>Bacteria</taxon>
        <taxon>Pseudomonadati</taxon>
        <taxon>Pseudomonadota</taxon>
        <taxon>Betaproteobacteria</taxon>
        <taxon>Rhodocyclales</taxon>
        <taxon>Zoogloeaceae</taxon>
        <taxon>Thauera</taxon>
    </lineage>
</organism>
<keyword evidence="1" id="KW-1133">Transmembrane helix</keyword>
<gene>
    <name evidence="3" type="ORF">ACFQ4M_16160</name>
</gene>
<name>A0ABW3WGY3_9RHOO</name>
<keyword evidence="1" id="KW-0812">Transmembrane</keyword>
<dbReference type="EMBL" id="JBHTMC010000027">
    <property type="protein sequence ID" value="MFD1265110.1"/>
    <property type="molecule type" value="Genomic_DNA"/>
</dbReference>
<proteinExistence type="predicted"/>
<feature type="domain" description="YhdP central" evidence="2">
    <location>
        <begin position="25"/>
        <end position="1294"/>
    </location>
</feature>
<accession>A0ABW3WGY3</accession>
<reference evidence="4" key="1">
    <citation type="journal article" date="2019" name="Int. J. Syst. Evol. Microbiol.">
        <title>The Global Catalogue of Microorganisms (GCM) 10K type strain sequencing project: providing services to taxonomists for standard genome sequencing and annotation.</title>
        <authorList>
            <consortium name="The Broad Institute Genomics Platform"/>
            <consortium name="The Broad Institute Genome Sequencing Center for Infectious Disease"/>
            <person name="Wu L."/>
            <person name="Ma J."/>
        </authorList>
    </citation>
    <scope>NUCLEOTIDE SEQUENCE [LARGE SCALE GENOMIC DNA]</scope>
    <source>
        <strain evidence="4">CCUG 48884</strain>
    </source>
</reference>
<dbReference type="RefSeq" id="WP_277829747.1">
    <property type="nucleotide sequence ID" value="NZ_JARQZE010000001.1"/>
</dbReference>
<evidence type="ECO:0000313" key="3">
    <source>
        <dbReference type="EMBL" id="MFD1265110.1"/>
    </source>
</evidence>
<keyword evidence="1" id="KW-0472">Membrane</keyword>
<dbReference type="PANTHER" id="PTHR38690">
    <property type="entry name" value="PROTEASE-RELATED"/>
    <property type="match status" value="1"/>
</dbReference>
<comment type="caution">
    <text evidence="3">The sequence shown here is derived from an EMBL/GenBank/DDBJ whole genome shotgun (WGS) entry which is preliminary data.</text>
</comment>
<feature type="transmembrane region" description="Helical" evidence="1">
    <location>
        <begin position="26"/>
        <end position="48"/>
    </location>
</feature>
<evidence type="ECO:0000259" key="2">
    <source>
        <dbReference type="Pfam" id="PF13116"/>
    </source>
</evidence>
<evidence type="ECO:0000256" key="1">
    <source>
        <dbReference type="SAM" id="Phobius"/>
    </source>
</evidence>
<dbReference type="Pfam" id="PF13116">
    <property type="entry name" value="YhdP"/>
    <property type="match status" value="1"/>
</dbReference>
<dbReference type="PANTHER" id="PTHR38690:SF1">
    <property type="entry name" value="PROTEASE"/>
    <property type="match status" value="1"/>
</dbReference>
<protein>
    <submittedName>
        <fullName evidence="3">YhdP family protein</fullName>
    </submittedName>
</protein>
<dbReference type="Proteomes" id="UP001597158">
    <property type="component" value="Unassembled WGS sequence"/>
</dbReference>
<dbReference type="InterPro" id="IPR011836">
    <property type="entry name" value="YhdP"/>
</dbReference>
<sequence>MSDALTPGSSDLPPTPRAPASGWRRLVAWCLKLIMLAWLLGAGAVLVVRHVLMPAVGDFRDDIAAAVTASLGVEVSIAAVEGRWAGWRPRLLIENLRIADADGRPALVLPKVDATLAWSSLLRLQPHFHRLDIAAAELDVRREADGTILVAGLVADTSGGEEGKGLEWLLAQRQIVIHDSRLRWTDKVRGAPALELDQLEFRLDQRASPARFALQARPQQALASTLVVRGELDRLELPGAAQAGELEARMYMELERADLGAWTAWIDYPLPLAGHGGVRAWFEASAGGALDMTADVVLDGVVATLAPGLPELAVSHLDGRLSLQRKLGLLRLSGQQLALRTVAGLAVAPTDFDVQLRKAPDGAQAGGSVTASHLDLAALAGLVAYLPVDEGVRARLAGLAPHGRVDDLSLSWDGDSSAPQAWRVRARFAELGLLARDGLPGLGGVSGTIDGDQRGGRYRIDARTAHLDLPDVFESGRLAFDRLRAEGSWLRRERGLEIALDGAEFDNIDAAGTASGRYWPGREGAGEIDLQARLSRAEGTAVWRYLPRVVNRHTHDWVRTAIRAAVVPEARLRLRGRLADFPFRDGDGTFLVSVRVEDALLDYAPGWPSIEGIHGEVRFEGPGMRILADRGRVLGVDLAGVVADVPDLDQRPTELMTITGQARGATADFLRFVSASPVSRRIGGFTDGMRAEGKGELELKLVMPLRSVVDTTVEGEYRFAANRIALVEGLPALERAAGRVRFTADSLAIPEARAQLFGHPLRLSARTATDGSVRFEAAGKADAAALRAAYDIPLLDGLSGTAAWSTSVLVGKDGTRLEVSSDLLGVASSLPPPVNKPASESWPLKLAVSYPAGQAHSELVLGLGGLVRAELQRSDGQWTSLSGGVALGRATADAVPRSSSGVAVAGVLDGLDLDAWRRVLDAGDDDGTDAVAERGGDGLAALPLAAVALAADELTAFGHRLRAVDLRAVPDQGGWKARIDSDLAAGELDWRSAGSGALAARLRFLRIGAADAQSRASGTEAAEARIGDTPPRRLPALDVVAERFELRGMDLGRLEVLARNRGGLWELDRFAIANDDGRLSGSGQWLAAGRQRTRMEFSFDTADVGRFSRRIGYPDVVRGGQAALSGELGWQGAPTAIDYASLAGRLQLEAGAGQFNKLEPGVGRLLGILSLQSLPRRITLDFRDVFSEGFAFDRISGSIDVTAGVMRTDDLEIRGPAARVRMSGTTDLVAETQDLRVIVQPTLSESIAIGAAAGLLNPAVGVVTYLAQKVLSDPIEKLFAFEYAVTGSWVDPQVAKRGNVELPPAQ</sequence>
<evidence type="ECO:0000313" key="4">
    <source>
        <dbReference type="Proteomes" id="UP001597158"/>
    </source>
</evidence>
<keyword evidence="4" id="KW-1185">Reference proteome</keyword>
<dbReference type="NCBIfam" id="TIGR02099">
    <property type="entry name" value="YhdP family protein"/>
    <property type="match status" value="1"/>
</dbReference>
<dbReference type="InterPro" id="IPR025263">
    <property type="entry name" value="YhdP_central"/>
</dbReference>